<feature type="region of interest" description="Disordered" evidence="1">
    <location>
        <begin position="1"/>
        <end position="37"/>
    </location>
</feature>
<dbReference type="PANTHER" id="PTHR21666:SF274">
    <property type="entry name" value="STAGE IV SPORULATION PROTEIN FA"/>
    <property type="match status" value="1"/>
</dbReference>
<name>A0A3T0I2D7_9BACI</name>
<dbReference type="AlphaFoldDB" id="A0A3T0I2D7"/>
<evidence type="ECO:0000256" key="2">
    <source>
        <dbReference type="SAM" id="Phobius"/>
    </source>
</evidence>
<dbReference type="GO" id="GO:0004222">
    <property type="term" value="F:metalloendopeptidase activity"/>
    <property type="evidence" value="ECO:0007669"/>
    <property type="project" value="TreeGrafter"/>
</dbReference>
<keyword evidence="2" id="KW-0472">Membrane</keyword>
<dbReference type="Gene3D" id="2.70.70.10">
    <property type="entry name" value="Glucose Permease (Domain IIA)"/>
    <property type="match status" value="1"/>
</dbReference>
<keyword evidence="2" id="KW-1133">Transmembrane helix</keyword>
<dbReference type="InterPro" id="IPR016047">
    <property type="entry name" value="M23ase_b-sheet_dom"/>
</dbReference>
<dbReference type="EMBL" id="CP022572">
    <property type="protein sequence ID" value="AZU63492.1"/>
    <property type="molecule type" value="Genomic_DNA"/>
</dbReference>
<accession>A0A3T0I2D7</accession>
<reference evidence="4 5" key="1">
    <citation type="submission" date="2017-07" db="EMBL/GenBank/DDBJ databases">
        <title>The complete genome sequence of Bacillus mesonae strain H20-5, an efficient strain improving plant abiotic stress resistance.</title>
        <authorList>
            <person name="Kim S.Y."/>
            <person name="Song H."/>
            <person name="Sang M.K."/>
            <person name="Weon H.-Y."/>
            <person name="Song J."/>
        </authorList>
    </citation>
    <scope>NUCLEOTIDE SEQUENCE [LARGE SCALE GENOMIC DNA]</scope>
    <source>
        <strain evidence="4 5">H20-5</strain>
    </source>
</reference>
<gene>
    <name evidence="4" type="ORF">CHR53_20710</name>
</gene>
<evidence type="ECO:0000256" key="1">
    <source>
        <dbReference type="SAM" id="MobiDB-lite"/>
    </source>
</evidence>
<keyword evidence="2" id="KW-0812">Transmembrane</keyword>
<dbReference type="SUPFAM" id="SSF51261">
    <property type="entry name" value="Duplicated hybrid motif"/>
    <property type="match status" value="1"/>
</dbReference>
<evidence type="ECO:0000259" key="3">
    <source>
        <dbReference type="Pfam" id="PF01551"/>
    </source>
</evidence>
<keyword evidence="5" id="KW-1185">Reference proteome</keyword>
<evidence type="ECO:0000313" key="4">
    <source>
        <dbReference type="EMBL" id="AZU63492.1"/>
    </source>
</evidence>
<feature type="transmembrane region" description="Helical" evidence="2">
    <location>
        <begin position="70"/>
        <end position="88"/>
    </location>
</feature>
<dbReference type="CDD" id="cd12797">
    <property type="entry name" value="M23_peptidase"/>
    <property type="match status" value="1"/>
</dbReference>
<organism evidence="4 5">
    <name type="scientific">Neobacillus mesonae</name>
    <dbReference type="NCBI Taxonomy" id="1193713"/>
    <lineage>
        <taxon>Bacteria</taxon>
        <taxon>Bacillati</taxon>
        <taxon>Bacillota</taxon>
        <taxon>Bacilli</taxon>
        <taxon>Bacillales</taxon>
        <taxon>Bacillaceae</taxon>
        <taxon>Neobacillus</taxon>
    </lineage>
</organism>
<evidence type="ECO:0000313" key="5">
    <source>
        <dbReference type="Proteomes" id="UP000282892"/>
    </source>
</evidence>
<feature type="domain" description="M23ase beta-sheet core" evidence="3">
    <location>
        <begin position="164"/>
        <end position="258"/>
    </location>
</feature>
<dbReference type="Pfam" id="PF01551">
    <property type="entry name" value="Peptidase_M23"/>
    <property type="match status" value="1"/>
</dbReference>
<dbReference type="InterPro" id="IPR050570">
    <property type="entry name" value="Cell_wall_metabolism_enzyme"/>
</dbReference>
<sequence>MGMARSTADEIRRRIAKRKKGKGTTGTGTAGKRQEHQLLWPGDDESYGYNYISPSDGDDDGHPLFKKEVFFFKILASILLFLVVGIMFRSEIPALEPAKNFVVKTMDKEFKFATVSKWYEDKFGKPLALLPFTEKEQSDTKEQVQRGAIPVTGRLLENFEKNGQGIMIETGKGAPVQAINGGNVLFAGVKEGLGKTVIVQHGDGSETWYGNLESIKVKLYEYIEKRTVVGTVSESGGDDKTKGQYYFAVKKDDSFIDPVKVIRFE</sequence>
<dbReference type="InterPro" id="IPR011055">
    <property type="entry name" value="Dup_hybrid_motif"/>
</dbReference>
<dbReference type="Proteomes" id="UP000282892">
    <property type="component" value="Chromosome"/>
</dbReference>
<protein>
    <submittedName>
        <fullName evidence="4">Peptidase M23</fullName>
    </submittedName>
</protein>
<dbReference type="PANTHER" id="PTHR21666">
    <property type="entry name" value="PEPTIDASE-RELATED"/>
    <property type="match status" value="1"/>
</dbReference>
<dbReference type="OrthoDB" id="2986589at2"/>
<dbReference type="STRING" id="1193713.GCA_001636315_01023"/>
<dbReference type="KEGG" id="nmk:CHR53_20710"/>
<proteinExistence type="predicted"/>